<evidence type="ECO:0000313" key="2">
    <source>
        <dbReference type="EMBL" id="KAF1927408.1"/>
    </source>
</evidence>
<feature type="region of interest" description="Disordered" evidence="1">
    <location>
        <begin position="1"/>
        <end position="24"/>
    </location>
</feature>
<sequence length="212" mass="23612">MNKAEETTAPLLMEEYGAPKGEGNHSARKMLQVTPQGREKTVAIIFKTLDTNPSRSEGGKRYAIRIRTGVGRSVKDSLSRRKLQSHEIHQFSIAKHIVCSITNTTEIVFTSLCGFLRSSHLSTTNGYPHYLGFSASPLTLYRVGKLLPWQRWSVLSANVRCTSRQHPNSPGGRATQHQQSHMPVPWHLSLHMPKTSVIVLQGEFGPENSQNG</sequence>
<dbReference type="EMBL" id="ML978972">
    <property type="protein sequence ID" value="KAF1927408.1"/>
    <property type="molecule type" value="Genomic_DNA"/>
</dbReference>
<evidence type="ECO:0000313" key="3">
    <source>
        <dbReference type="Proteomes" id="UP000800082"/>
    </source>
</evidence>
<reference evidence="2" key="1">
    <citation type="journal article" date="2020" name="Stud. Mycol.">
        <title>101 Dothideomycetes genomes: a test case for predicting lifestyles and emergence of pathogens.</title>
        <authorList>
            <person name="Haridas S."/>
            <person name="Albert R."/>
            <person name="Binder M."/>
            <person name="Bloem J."/>
            <person name="Labutti K."/>
            <person name="Salamov A."/>
            <person name="Andreopoulos B."/>
            <person name="Baker S."/>
            <person name="Barry K."/>
            <person name="Bills G."/>
            <person name="Bluhm B."/>
            <person name="Cannon C."/>
            <person name="Castanera R."/>
            <person name="Culley D."/>
            <person name="Daum C."/>
            <person name="Ezra D."/>
            <person name="Gonzalez J."/>
            <person name="Henrissat B."/>
            <person name="Kuo A."/>
            <person name="Liang C."/>
            <person name="Lipzen A."/>
            <person name="Lutzoni F."/>
            <person name="Magnuson J."/>
            <person name="Mondo S."/>
            <person name="Nolan M."/>
            <person name="Ohm R."/>
            <person name="Pangilinan J."/>
            <person name="Park H.-J."/>
            <person name="Ramirez L."/>
            <person name="Alfaro M."/>
            <person name="Sun H."/>
            <person name="Tritt A."/>
            <person name="Yoshinaga Y."/>
            <person name="Zwiers L.-H."/>
            <person name="Turgeon B."/>
            <person name="Goodwin S."/>
            <person name="Spatafora J."/>
            <person name="Crous P."/>
            <person name="Grigoriev I."/>
        </authorList>
    </citation>
    <scope>NUCLEOTIDE SEQUENCE</scope>
    <source>
        <strain evidence="2">CBS 183.55</strain>
    </source>
</reference>
<keyword evidence="3" id="KW-1185">Reference proteome</keyword>
<name>A0A6A5RJX7_9PLEO</name>
<protein>
    <submittedName>
        <fullName evidence="2">Uncharacterized protein</fullName>
    </submittedName>
</protein>
<gene>
    <name evidence="2" type="ORF">M421DRAFT_178817</name>
</gene>
<proteinExistence type="predicted"/>
<dbReference type="GeneID" id="54345516"/>
<evidence type="ECO:0000256" key="1">
    <source>
        <dbReference type="SAM" id="MobiDB-lite"/>
    </source>
</evidence>
<dbReference type="RefSeq" id="XP_033447660.1">
    <property type="nucleotide sequence ID" value="XM_033587869.1"/>
</dbReference>
<organism evidence="2 3">
    <name type="scientific">Didymella exigua CBS 183.55</name>
    <dbReference type="NCBI Taxonomy" id="1150837"/>
    <lineage>
        <taxon>Eukaryota</taxon>
        <taxon>Fungi</taxon>
        <taxon>Dikarya</taxon>
        <taxon>Ascomycota</taxon>
        <taxon>Pezizomycotina</taxon>
        <taxon>Dothideomycetes</taxon>
        <taxon>Pleosporomycetidae</taxon>
        <taxon>Pleosporales</taxon>
        <taxon>Pleosporineae</taxon>
        <taxon>Didymellaceae</taxon>
        <taxon>Didymella</taxon>
    </lineage>
</organism>
<accession>A0A6A5RJX7</accession>
<dbReference type="AlphaFoldDB" id="A0A6A5RJX7"/>
<dbReference type="Proteomes" id="UP000800082">
    <property type="component" value="Unassembled WGS sequence"/>
</dbReference>